<dbReference type="SUPFAM" id="SSF47413">
    <property type="entry name" value="lambda repressor-like DNA-binding domains"/>
    <property type="match status" value="1"/>
</dbReference>
<dbReference type="Proteomes" id="UP000003204">
    <property type="component" value="Unassembled WGS sequence"/>
</dbReference>
<protein>
    <submittedName>
        <fullName evidence="1">Putative regulatory protein cro</fullName>
    </submittedName>
</protein>
<dbReference type="AlphaFoldDB" id="A0A828SQ14"/>
<gene>
    <name evidence="1" type="ORF">HMPREF0022_02707</name>
</gene>
<dbReference type="InterPro" id="IPR010982">
    <property type="entry name" value="Lambda_DNA-bd_dom_sf"/>
</dbReference>
<dbReference type="Pfam" id="PF14549">
    <property type="entry name" value="P22_Cro"/>
    <property type="match status" value="1"/>
</dbReference>
<dbReference type="EMBL" id="ACYS02000142">
    <property type="protein sequence ID" value="EGJ67494.1"/>
    <property type="molecule type" value="Genomic_DNA"/>
</dbReference>
<evidence type="ECO:0000313" key="1">
    <source>
        <dbReference type="EMBL" id="EGJ67494.1"/>
    </source>
</evidence>
<dbReference type="Gene3D" id="1.10.260.40">
    <property type="entry name" value="lambda repressor-like DNA-binding domains"/>
    <property type="match status" value="1"/>
</dbReference>
<reference evidence="1 2" key="1">
    <citation type="submission" date="2011-04" db="EMBL/GenBank/DDBJ databases">
        <authorList>
            <person name="Weinstock G."/>
            <person name="Sodergren E."/>
            <person name="Clifton S."/>
            <person name="Fulton L."/>
            <person name="Fulton B."/>
            <person name="Courtney L."/>
            <person name="Fronick C."/>
            <person name="Harrison M."/>
            <person name="Strong C."/>
            <person name="Farmer C."/>
            <person name="Delahaunty K."/>
            <person name="Markovic C."/>
            <person name="Hall O."/>
            <person name="Minx P."/>
            <person name="Tomlinson C."/>
            <person name="Mitreva M."/>
            <person name="Hou S."/>
            <person name="Chen J."/>
            <person name="Wollam A."/>
            <person name="Pepin K.H."/>
            <person name="Johnson M."/>
            <person name="Bhonagiri V."/>
            <person name="Zhang X."/>
            <person name="Suruliraj S."/>
            <person name="Warren W."/>
            <person name="Chinwalla A."/>
            <person name="Mardis E.R."/>
            <person name="Wilson R.K."/>
        </authorList>
    </citation>
    <scope>NUCLEOTIDE SEQUENCE [LARGE SCALE GENOMIC DNA]</scope>
    <source>
        <strain evidence="1 2">6014059</strain>
    </source>
</reference>
<comment type="caution">
    <text evidence="1">The sequence shown here is derived from an EMBL/GenBank/DDBJ whole genome shotgun (WGS) entry which is preliminary data.</text>
</comment>
<proteinExistence type="predicted"/>
<sequence length="72" mass="7681">MLYLSLFTGVKKVQVLMKKSDAIQAFKTKVGVAKAIGISKQAVSLWGDMVPEGSASKLLLVNPNIPHTIKAA</sequence>
<name>A0A828SQ14_ACIBA</name>
<organism evidence="1 2">
    <name type="scientific">Acinetobacter baumannii 6014059</name>
    <dbReference type="NCBI Taxonomy" id="525242"/>
    <lineage>
        <taxon>Bacteria</taxon>
        <taxon>Pseudomonadati</taxon>
        <taxon>Pseudomonadota</taxon>
        <taxon>Gammaproteobacteria</taxon>
        <taxon>Moraxellales</taxon>
        <taxon>Moraxellaceae</taxon>
        <taxon>Acinetobacter</taxon>
        <taxon>Acinetobacter calcoaceticus/baumannii complex</taxon>
    </lineage>
</organism>
<evidence type="ECO:0000313" key="2">
    <source>
        <dbReference type="Proteomes" id="UP000003204"/>
    </source>
</evidence>
<accession>A0A828SQ14</accession>
<dbReference type="GO" id="GO:0003677">
    <property type="term" value="F:DNA binding"/>
    <property type="evidence" value="ECO:0007669"/>
    <property type="project" value="InterPro"/>
</dbReference>